<evidence type="ECO:0000313" key="1">
    <source>
        <dbReference type="EMBL" id="MPN46297.1"/>
    </source>
</evidence>
<reference evidence="1" key="1">
    <citation type="submission" date="2019-08" db="EMBL/GenBank/DDBJ databases">
        <authorList>
            <person name="Kucharzyk K."/>
            <person name="Murdoch R.W."/>
            <person name="Higgins S."/>
            <person name="Loffler F."/>
        </authorList>
    </citation>
    <scope>NUCLEOTIDE SEQUENCE</scope>
</reference>
<accession>A0A645I4S3</accession>
<dbReference type="EMBL" id="VSSQ01106855">
    <property type="protein sequence ID" value="MPN46297.1"/>
    <property type="molecule type" value="Genomic_DNA"/>
</dbReference>
<name>A0A645I4S3_9ZZZZ</name>
<comment type="caution">
    <text evidence="1">The sequence shown here is derived from an EMBL/GenBank/DDBJ whole genome shotgun (WGS) entry which is preliminary data.</text>
</comment>
<sequence>MRGRFGGGRLLARLLFPVALVLALVDEAVAAGQLAALHARVTRQIVDLRAAVIDFVRATPAAGHLSAPCPTNP</sequence>
<dbReference type="AlphaFoldDB" id="A0A645I4S3"/>
<organism evidence="1">
    <name type="scientific">bioreactor metagenome</name>
    <dbReference type="NCBI Taxonomy" id="1076179"/>
    <lineage>
        <taxon>unclassified sequences</taxon>
        <taxon>metagenomes</taxon>
        <taxon>ecological metagenomes</taxon>
    </lineage>
</organism>
<proteinExistence type="predicted"/>
<protein>
    <submittedName>
        <fullName evidence="1">Uncharacterized protein</fullName>
    </submittedName>
</protein>
<gene>
    <name evidence="1" type="ORF">SDC9_193883</name>
</gene>